<name>A0A6A6MUQ3_HEVBR</name>
<dbReference type="Proteomes" id="UP000467840">
    <property type="component" value="Chromosome 15"/>
</dbReference>
<dbReference type="EMBL" id="JAAGAX010000005">
    <property type="protein sequence ID" value="KAF2316807.1"/>
    <property type="molecule type" value="Genomic_DNA"/>
</dbReference>
<proteinExistence type="predicted"/>
<accession>A0A6A6MUQ3</accession>
<keyword evidence="2" id="KW-1185">Reference proteome</keyword>
<organism evidence="1 2">
    <name type="scientific">Hevea brasiliensis</name>
    <name type="common">Para rubber tree</name>
    <name type="synonym">Siphonia brasiliensis</name>
    <dbReference type="NCBI Taxonomy" id="3981"/>
    <lineage>
        <taxon>Eukaryota</taxon>
        <taxon>Viridiplantae</taxon>
        <taxon>Streptophyta</taxon>
        <taxon>Embryophyta</taxon>
        <taxon>Tracheophyta</taxon>
        <taxon>Spermatophyta</taxon>
        <taxon>Magnoliopsida</taxon>
        <taxon>eudicotyledons</taxon>
        <taxon>Gunneridae</taxon>
        <taxon>Pentapetalae</taxon>
        <taxon>rosids</taxon>
        <taxon>fabids</taxon>
        <taxon>Malpighiales</taxon>
        <taxon>Euphorbiaceae</taxon>
        <taxon>Crotonoideae</taxon>
        <taxon>Micrandreae</taxon>
        <taxon>Hevea</taxon>
    </lineage>
</organism>
<evidence type="ECO:0000313" key="2">
    <source>
        <dbReference type="Proteomes" id="UP000467840"/>
    </source>
</evidence>
<evidence type="ECO:0000313" key="1">
    <source>
        <dbReference type="EMBL" id="KAF2316807.1"/>
    </source>
</evidence>
<gene>
    <name evidence="1" type="ORF">GH714_042148</name>
</gene>
<comment type="caution">
    <text evidence="1">The sequence shown here is derived from an EMBL/GenBank/DDBJ whole genome shotgun (WGS) entry which is preliminary data.</text>
</comment>
<protein>
    <submittedName>
        <fullName evidence="1">Uncharacterized protein</fullName>
    </submittedName>
</protein>
<reference evidence="1 2" key="1">
    <citation type="journal article" date="2020" name="Mol. Plant">
        <title>The Chromosome-Based Rubber Tree Genome Provides New Insights into Spurge Genome Evolution and Rubber Biosynthesis.</title>
        <authorList>
            <person name="Liu J."/>
            <person name="Shi C."/>
            <person name="Shi C.C."/>
            <person name="Li W."/>
            <person name="Zhang Q.J."/>
            <person name="Zhang Y."/>
            <person name="Li K."/>
            <person name="Lu H.F."/>
            <person name="Shi C."/>
            <person name="Zhu S.T."/>
            <person name="Xiao Z.Y."/>
            <person name="Nan H."/>
            <person name="Yue Y."/>
            <person name="Zhu X.G."/>
            <person name="Wu Y."/>
            <person name="Hong X.N."/>
            <person name="Fan G.Y."/>
            <person name="Tong Y."/>
            <person name="Zhang D."/>
            <person name="Mao C.L."/>
            <person name="Liu Y.L."/>
            <person name="Hao S.J."/>
            <person name="Liu W.Q."/>
            <person name="Lv M.Q."/>
            <person name="Zhang H.B."/>
            <person name="Liu Y."/>
            <person name="Hu-Tang G.R."/>
            <person name="Wang J.P."/>
            <person name="Wang J.H."/>
            <person name="Sun Y.H."/>
            <person name="Ni S.B."/>
            <person name="Chen W.B."/>
            <person name="Zhang X.C."/>
            <person name="Jiao Y.N."/>
            <person name="Eichler E.E."/>
            <person name="Li G.H."/>
            <person name="Liu X."/>
            <person name="Gao L.Z."/>
        </authorList>
    </citation>
    <scope>NUCLEOTIDE SEQUENCE [LARGE SCALE GENOMIC DNA]</scope>
    <source>
        <strain evidence="2">cv. GT1</strain>
        <tissue evidence="1">Leaf</tissue>
    </source>
</reference>
<dbReference type="AlphaFoldDB" id="A0A6A6MUQ3"/>
<sequence>MIWRLPQKTTSILLASHLKRMWVYQSSNQDVEDHNRTCDNHSLGNTRLIREDREASQLSSHDLEERLRVPRAICLLQCSGDLFDDALAASIAKRFLGGVSFSPTSRDLESLESLSSRPVSVRLLGPSGFLQSPSFVLEHFGVSSG</sequence>